<keyword evidence="2" id="KW-1185">Reference proteome</keyword>
<proteinExistence type="predicted"/>
<dbReference type="InParanoid" id="A0A067QT61"/>
<gene>
    <name evidence="1" type="ORF">L798_13378</name>
</gene>
<dbReference type="AlphaFoldDB" id="A0A067QT61"/>
<reference evidence="1 2" key="1">
    <citation type="journal article" date="2014" name="Nat. Commun.">
        <title>Molecular traces of alternative social organization in a termite genome.</title>
        <authorList>
            <person name="Terrapon N."/>
            <person name="Li C."/>
            <person name="Robertson H.M."/>
            <person name="Ji L."/>
            <person name="Meng X."/>
            <person name="Booth W."/>
            <person name="Chen Z."/>
            <person name="Childers C.P."/>
            <person name="Glastad K.M."/>
            <person name="Gokhale K."/>
            <person name="Gowin J."/>
            <person name="Gronenberg W."/>
            <person name="Hermansen R.A."/>
            <person name="Hu H."/>
            <person name="Hunt B.G."/>
            <person name="Huylmans A.K."/>
            <person name="Khalil S.M."/>
            <person name="Mitchell R.D."/>
            <person name="Munoz-Torres M.C."/>
            <person name="Mustard J.A."/>
            <person name="Pan H."/>
            <person name="Reese J.T."/>
            <person name="Scharf M.E."/>
            <person name="Sun F."/>
            <person name="Vogel H."/>
            <person name="Xiao J."/>
            <person name="Yang W."/>
            <person name="Yang Z."/>
            <person name="Yang Z."/>
            <person name="Zhou J."/>
            <person name="Zhu J."/>
            <person name="Brent C.S."/>
            <person name="Elsik C.G."/>
            <person name="Goodisman M.A."/>
            <person name="Liberles D.A."/>
            <person name="Roe R.M."/>
            <person name="Vargo E.L."/>
            <person name="Vilcinskas A."/>
            <person name="Wang J."/>
            <person name="Bornberg-Bauer E."/>
            <person name="Korb J."/>
            <person name="Zhang G."/>
            <person name="Liebig J."/>
        </authorList>
    </citation>
    <scope>NUCLEOTIDE SEQUENCE [LARGE SCALE GENOMIC DNA]</scope>
    <source>
        <tissue evidence="1">Whole organism</tissue>
    </source>
</reference>
<evidence type="ECO:0000313" key="1">
    <source>
        <dbReference type="EMBL" id="KDR12074.1"/>
    </source>
</evidence>
<accession>A0A067QT61</accession>
<dbReference type="Proteomes" id="UP000027135">
    <property type="component" value="Unassembled WGS sequence"/>
</dbReference>
<name>A0A067QT61_ZOONE</name>
<organism evidence="1 2">
    <name type="scientific">Zootermopsis nevadensis</name>
    <name type="common">Dampwood termite</name>
    <dbReference type="NCBI Taxonomy" id="136037"/>
    <lineage>
        <taxon>Eukaryota</taxon>
        <taxon>Metazoa</taxon>
        <taxon>Ecdysozoa</taxon>
        <taxon>Arthropoda</taxon>
        <taxon>Hexapoda</taxon>
        <taxon>Insecta</taxon>
        <taxon>Pterygota</taxon>
        <taxon>Neoptera</taxon>
        <taxon>Polyneoptera</taxon>
        <taxon>Dictyoptera</taxon>
        <taxon>Blattodea</taxon>
        <taxon>Blattoidea</taxon>
        <taxon>Termitoidae</taxon>
        <taxon>Termopsidae</taxon>
        <taxon>Zootermopsis</taxon>
    </lineage>
</organism>
<evidence type="ECO:0000313" key="2">
    <source>
        <dbReference type="Proteomes" id="UP000027135"/>
    </source>
</evidence>
<sequence>MQYHHRHYNILCNESTNKTTLWLVALAVTLTGKQTSGRVQCAASIAHALSLEHSLIEVLTGYFQESFLKVVKTRVQVNVSVHCWYIVHNHFSTKPQFDTNNGALSYIPHMN</sequence>
<protein>
    <submittedName>
        <fullName evidence="1">Uncharacterized protein</fullName>
    </submittedName>
</protein>
<dbReference type="EMBL" id="KK853049">
    <property type="protein sequence ID" value="KDR12074.1"/>
    <property type="molecule type" value="Genomic_DNA"/>
</dbReference>